<dbReference type="InterPro" id="IPR017907">
    <property type="entry name" value="Znf_RING_CS"/>
</dbReference>
<dbReference type="Pfam" id="PF13456">
    <property type="entry name" value="RVT_3"/>
    <property type="match status" value="1"/>
</dbReference>
<keyword evidence="1" id="KW-0479">Metal-binding</keyword>
<dbReference type="Gene3D" id="3.30.40.10">
    <property type="entry name" value="Zinc/RING finger domain, C3HC4 (zinc finger)"/>
    <property type="match status" value="1"/>
</dbReference>
<dbReference type="Proteomes" id="UP001642260">
    <property type="component" value="Unassembled WGS sequence"/>
</dbReference>
<dbReference type="PROSITE" id="PS00518">
    <property type="entry name" value="ZF_RING_1"/>
    <property type="match status" value="1"/>
</dbReference>
<dbReference type="AlphaFoldDB" id="A0ABC8KC14"/>
<accession>A0ABC8KC14</accession>
<keyword evidence="6" id="KW-1185">Reference proteome</keyword>
<name>A0ABC8KC14_ERUVS</name>
<evidence type="ECO:0000313" key="6">
    <source>
        <dbReference type="Proteomes" id="UP001642260"/>
    </source>
</evidence>
<protein>
    <recommendedName>
        <fullName evidence="4">RNase H type-1 domain-containing protein</fullName>
    </recommendedName>
</protein>
<feature type="domain" description="RNase H type-1" evidence="4">
    <location>
        <begin position="41"/>
        <end position="149"/>
    </location>
</feature>
<dbReference type="EMBL" id="CAKOAT010215154">
    <property type="protein sequence ID" value="CAH8356029.1"/>
    <property type="molecule type" value="Genomic_DNA"/>
</dbReference>
<evidence type="ECO:0000256" key="2">
    <source>
        <dbReference type="ARBA" id="ARBA00022771"/>
    </source>
</evidence>
<dbReference type="SUPFAM" id="SSF57850">
    <property type="entry name" value="RING/U-box"/>
    <property type="match status" value="1"/>
</dbReference>
<evidence type="ECO:0000259" key="4">
    <source>
        <dbReference type="Pfam" id="PF13456"/>
    </source>
</evidence>
<gene>
    <name evidence="5" type="ORF">ERUC_LOCUS21784</name>
</gene>
<keyword evidence="2" id="KW-0863">Zinc-finger</keyword>
<comment type="caution">
    <text evidence="5">The sequence shown here is derived from an EMBL/GenBank/DDBJ whole genome shotgun (WGS) entry which is preliminary data.</text>
</comment>
<dbReference type="Gene3D" id="3.30.420.10">
    <property type="entry name" value="Ribonuclease H-like superfamily/Ribonuclease H"/>
    <property type="match status" value="1"/>
</dbReference>
<reference evidence="5 6" key="1">
    <citation type="submission" date="2022-03" db="EMBL/GenBank/DDBJ databases">
        <authorList>
            <person name="Macdonald S."/>
            <person name="Ahmed S."/>
            <person name="Newling K."/>
        </authorList>
    </citation>
    <scope>NUCLEOTIDE SEQUENCE [LARGE SCALE GENOMIC DNA]</scope>
</reference>
<evidence type="ECO:0000256" key="3">
    <source>
        <dbReference type="ARBA" id="ARBA00022833"/>
    </source>
</evidence>
<keyword evidence="3" id="KW-0862">Zinc</keyword>
<proteinExistence type="predicted"/>
<organism evidence="5 6">
    <name type="scientific">Eruca vesicaria subsp. sativa</name>
    <name type="common">Garden rocket</name>
    <name type="synonym">Eruca sativa</name>
    <dbReference type="NCBI Taxonomy" id="29727"/>
    <lineage>
        <taxon>Eukaryota</taxon>
        <taxon>Viridiplantae</taxon>
        <taxon>Streptophyta</taxon>
        <taxon>Embryophyta</taxon>
        <taxon>Tracheophyta</taxon>
        <taxon>Spermatophyta</taxon>
        <taxon>Magnoliopsida</taxon>
        <taxon>eudicotyledons</taxon>
        <taxon>Gunneridae</taxon>
        <taxon>Pentapetalae</taxon>
        <taxon>rosids</taxon>
        <taxon>malvids</taxon>
        <taxon>Brassicales</taxon>
        <taxon>Brassicaceae</taxon>
        <taxon>Brassiceae</taxon>
        <taxon>Eruca</taxon>
    </lineage>
</organism>
<evidence type="ECO:0000313" key="5">
    <source>
        <dbReference type="EMBL" id="CAH8356029.1"/>
    </source>
</evidence>
<dbReference type="GO" id="GO:0008270">
    <property type="term" value="F:zinc ion binding"/>
    <property type="evidence" value="ECO:0007669"/>
    <property type="project" value="UniProtKB-KW"/>
</dbReference>
<evidence type="ECO:0000256" key="1">
    <source>
        <dbReference type="ARBA" id="ARBA00022723"/>
    </source>
</evidence>
<sequence length="256" mass="28731">MDNEELELSRQELDLVSVATYRLYTKGLVSEEVIKDDRMLVGGSGLSLCDSNDNSKLETNKALRNRGVLAHPEAAELAAIFQGLSWALKLGVKSIQFFCEDSIILDYLTCKAAPNESIVAKFLKKVILLQKEFTSCQAFAVRRDMNSVIKLARDAIASQTRWREEGDDTNTEYETCPACYAHVSPPHKLEVKSGCFHRICFTCIRDCFSSQRARGDTLLCPYPGCENQLVLEDCKGIADDDDILSSTARRRRPFPF</sequence>
<dbReference type="InterPro" id="IPR002156">
    <property type="entry name" value="RNaseH_domain"/>
</dbReference>
<dbReference type="InterPro" id="IPR013083">
    <property type="entry name" value="Znf_RING/FYVE/PHD"/>
</dbReference>
<dbReference type="InterPro" id="IPR036397">
    <property type="entry name" value="RNaseH_sf"/>
</dbReference>